<feature type="region of interest" description="Disordered" evidence="2">
    <location>
        <begin position="858"/>
        <end position="878"/>
    </location>
</feature>
<feature type="region of interest" description="Disordered" evidence="2">
    <location>
        <begin position="1"/>
        <end position="26"/>
    </location>
</feature>
<gene>
    <name evidence="3" type="ORF">Anas_02966</name>
</gene>
<evidence type="ECO:0000313" key="4">
    <source>
        <dbReference type="Proteomes" id="UP000326759"/>
    </source>
</evidence>
<dbReference type="AlphaFoldDB" id="A0A5N5T7W8"/>
<keyword evidence="4" id="KW-1185">Reference proteome</keyword>
<organism evidence="3 4">
    <name type="scientific">Armadillidium nasatum</name>
    <dbReference type="NCBI Taxonomy" id="96803"/>
    <lineage>
        <taxon>Eukaryota</taxon>
        <taxon>Metazoa</taxon>
        <taxon>Ecdysozoa</taxon>
        <taxon>Arthropoda</taxon>
        <taxon>Crustacea</taxon>
        <taxon>Multicrustacea</taxon>
        <taxon>Malacostraca</taxon>
        <taxon>Eumalacostraca</taxon>
        <taxon>Peracarida</taxon>
        <taxon>Isopoda</taxon>
        <taxon>Oniscidea</taxon>
        <taxon>Crinocheta</taxon>
        <taxon>Armadillidiidae</taxon>
        <taxon>Armadillidium</taxon>
    </lineage>
</organism>
<feature type="coiled-coil region" evidence="1">
    <location>
        <begin position="692"/>
        <end position="719"/>
    </location>
</feature>
<feature type="compositionally biased region" description="Basic residues" evidence="2">
    <location>
        <begin position="367"/>
        <end position="376"/>
    </location>
</feature>
<comment type="caution">
    <text evidence="3">The sequence shown here is derived from an EMBL/GenBank/DDBJ whole genome shotgun (WGS) entry which is preliminary data.</text>
</comment>
<evidence type="ECO:0000256" key="1">
    <source>
        <dbReference type="SAM" id="Coils"/>
    </source>
</evidence>
<evidence type="ECO:0000256" key="2">
    <source>
        <dbReference type="SAM" id="MobiDB-lite"/>
    </source>
</evidence>
<feature type="compositionally biased region" description="Basic and acidic residues" evidence="2">
    <location>
        <begin position="352"/>
        <end position="366"/>
    </location>
</feature>
<dbReference type="Proteomes" id="UP000326759">
    <property type="component" value="Unassembled WGS sequence"/>
</dbReference>
<evidence type="ECO:0000313" key="3">
    <source>
        <dbReference type="EMBL" id="KAB7502138.1"/>
    </source>
</evidence>
<reference evidence="3 4" key="1">
    <citation type="journal article" date="2019" name="PLoS Biol.">
        <title>Sex chromosomes control vertical transmission of feminizing Wolbachia symbionts in an isopod.</title>
        <authorList>
            <person name="Becking T."/>
            <person name="Chebbi M.A."/>
            <person name="Giraud I."/>
            <person name="Moumen B."/>
            <person name="Laverre T."/>
            <person name="Caubet Y."/>
            <person name="Peccoud J."/>
            <person name="Gilbert C."/>
            <person name="Cordaux R."/>
        </authorList>
    </citation>
    <scope>NUCLEOTIDE SEQUENCE [LARGE SCALE GENOMIC DNA]</scope>
    <source>
        <strain evidence="3">ANa2</strain>
        <tissue evidence="3">Whole body excluding digestive tract and cuticle</tissue>
    </source>
</reference>
<feature type="region of interest" description="Disordered" evidence="2">
    <location>
        <begin position="352"/>
        <end position="377"/>
    </location>
</feature>
<feature type="compositionally biased region" description="Acidic residues" evidence="2">
    <location>
        <begin position="8"/>
        <end position="19"/>
    </location>
</feature>
<dbReference type="OrthoDB" id="6377855at2759"/>
<dbReference type="EMBL" id="SEYY01008464">
    <property type="protein sequence ID" value="KAB7502138.1"/>
    <property type="molecule type" value="Genomic_DNA"/>
</dbReference>
<proteinExistence type="predicted"/>
<keyword evidence="1" id="KW-0175">Coiled coil</keyword>
<accession>A0A5N5T7W8</accession>
<feature type="region of interest" description="Disordered" evidence="2">
    <location>
        <begin position="640"/>
        <end position="659"/>
    </location>
</feature>
<protein>
    <submittedName>
        <fullName evidence="3">Uncharacterized protein</fullName>
    </submittedName>
</protein>
<sequence>MDQSSDLSSEEDTTNDGDDSSNKSEFITGVGQSVDDRGKELHSLYECIDLNSVSFRNESQDANLSPLVWQKFQYLLSVLKDIQNNIQQMDSLILDQKEEKHSITSSLSDRLSEKNSPMNHLVNTVESSKTDEAKLNEILGLLHCITRTLSSFEQNPLLADELKEFGKKVSLNSTLITSGDAVPQYVGNVTYENNRDGPNSYPVHHFTKETTTLRGEIEDAIRRKKVLDERLNSLIVQRQTCQGELVENQEPMESTSLISECLQIPQQNEAVKENLTRSFSSHSTSGSSKHSIVDEAVIMDLRHDENEIPGLAESGLSSEINSLGITINSILEENKQLYAICNDFAEPDCIGEDKESGKKESIGAKPKEKKRKRKGIKNLSVGGQNLHAIFPCKENQNSETPFSLSVPFLKKTFDKKLKELMKEQTDIISELNGEKKLFSEKTRSLEKFVADLMRINRENRSKYVEEIQVVDVENCRLEDELFSLKRENQKLKKECQRLKAMENISAESQNKEKYNMTFCNCCSHCSTHNKCYEYFHLLLKDKELKETSMSKELKKCSNLRQKLMNDMPTCHLSSSESNLNSQEVLPEDHKFSSLPIIVTPAEEVPMKDNRDTTEASNSEMNLLRERIDCLEEHVNQRVTTERFNRSSNSIPSDIDLNPTVPLHSPLNSTLADSHETETLKYKEKISHLFKENEELVKRVEELMGMIRELSSLVRSTKEELLLTRKERNLLLEKFKKRIESDDFDQAITSSEGFIKVLELNQKCKCKLDLEKAWNEAQKNASERDKMVAEKEALNQFVTSSLADIEEENSALKIALKNLEEKTLQNSLTGNELLLSNRQTQTEEFYFQDEDKDIVEVSKDDKTNESYVEPNNTKSRDNEINERWQNSLLWLQRCFAEEKLHNQVLEAAERENSARVAVLQQRVKERGEKYQELLAKYKKLHLMLLASKVEKKANKRIMLSSLGNNIGIAVEILSSHLYFSPSHVHPSPELSADPAFWFAAQCSRLRWLQTQLRKLCLHSWKNSDFIAIDIKGIKNSNDKVIQKSLVKGRSFDFEMPTDNWKSNIIKTSYSTPASPSRAITVEKEKSDEVCLDQTNFQSGGVSNILSSLNDAELNLTSQQVKLARSKNMQFSNIVGILKRNGGEW</sequence>
<name>A0A5N5T7W8_9CRUS</name>